<evidence type="ECO:0000313" key="2">
    <source>
        <dbReference type="EMBL" id="RAH61771.1"/>
    </source>
</evidence>
<name>A0A8G1RAV3_9EURO</name>
<dbReference type="Proteomes" id="UP000249526">
    <property type="component" value="Unassembled WGS sequence"/>
</dbReference>
<feature type="signal peptide" evidence="1">
    <location>
        <begin position="1"/>
        <end position="25"/>
    </location>
</feature>
<dbReference type="EMBL" id="KZ825055">
    <property type="protein sequence ID" value="RAH61771.1"/>
    <property type="molecule type" value="Genomic_DNA"/>
</dbReference>
<evidence type="ECO:0000256" key="1">
    <source>
        <dbReference type="SAM" id="SignalP"/>
    </source>
</evidence>
<keyword evidence="1" id="KW-0732">Signal</keyword>
<accession>A0A8G1RAV3</accession>
<feature type="chain" id="PRO_5034953564" evidence="1">
    <location>
        <begin position="26"/>
        <end position="70"/>
    </location>
</feature>
<organism evidence="2 3">
    <name type="scientific">Aspergillus piperis CBS 112811</name>
    <dbReference type="NCBI Taxonomy" id="1448313"/>
    <lineage>
        <taxon>Eukaryota</taxon>
        <taxon>Fungi</taxon>
        <taxon>Dikarya</taxon>
        <taxon>Ascomycota</taxon>
        <taxon>Pezizomycotina</taxon>
        <taxon>Eurotiomycetes</taxon>
        <taxon>Eurotiomycetidae</taxon>
        <taxon>Eurotiales</taxon>
        <taxon>Aspergillaceae</taxon>
        <taxon>Aspergillus</taxon>
        <taxon>Aspergillus subgen. Circumdati</taxon>
    </lineage>
</organism>
<dbReference type="GeneID" id="37162595"/>
<reference evidence="2 3" key="1">
    <citation type="submission" date="2018-02" db="EMBL/GenBank/DDBJ databases">
        <title>The genomes of Aspergillus section Nigri reveals drivers in fungal speciation.</title>
        <authorList>
            <consortium name="DOE Joint Genome Institute"/>
            <person name="Vesth T.C."/>
            <person name="Nybo J."/>
            <person name="Theobald S."/>
            <person name="Brandl J."/>
            <person name="Frisvad J.C."/>
            <person name="Nielsen K.F."/>
            <person name="Lyhne E.K."/>
            <person name="Kogle M.E."/>
            <person name="Kuo A."/>
            <person name="Riley R."/>
            <person name="Clum A."/>
            <person name="Nolan M."/>
            <person name="Lipzen A."/>
            <person name="Salamov A."/>
            <person name="Henrissat B."/>
            <person name="Wiebenga A."/>
            <person name="De vries R.P."/>
            <person name="Grigoriev I.V."/>
            <person name="Mortensen U.H."/>
            <person name="Andersen M.R."/>
            <person name="Baker S.E."/>
        </authorList>
    </citation>
    <scope>NUCLEOTIDE SEQUENCE [LARGE SCALE GENOMIC DNA]</scope>
    <source>
        <strain evidence="2 3">CBS 112811</strain>
    </source>
</reference>
<sequence length="70" mass="7784">MCKRVGDSFFLSKSCLLLLLLPVGATVLGAFVGSHRGKGCLWLVVELPRVVGPWERQMMIMMLSYALLML</sequence>
<dbReference type="RefSeq" id="XP_025519693.1">
    <property type="nucleotide sequence ID" value="XM_025659193.1"/>
</dbReference>
<proteinExistence type="predicted"/>
<keyword evidence="3" id="KW-1185">Reference proteome</keyword>
<gene>
    <name evidence="2" type="ORF">BO85DRAFT_445171</name>
</gene>
<dbReference type="AlphaFoldDB" id="A0A8G1RAV3"/>
<evidence type="ECO:0000313" key="3">
    <source>
        <dbReference type="Proteomes" id="UP000249526"/>
    </source>
</evidence>
<protein>
    <submittedName>
        <fullName evidence="2">Uncharacterized protein</fullName>
    </submittedName>
</protein>